<dbReference type="InterPro" id="IPR002110">
    <property type="entry name" value="Ankyrin_rpt"/>
</dbReference>
<dbReference type="PROSITE" id="PS50297">
    <property type="entry name" value="ANK_REP_REGION"/>
    <property type="match status" value="1"/>
</dbReference>
<dbReference type="AlphaFoldDB" id="A0AAN7C1H9"/>
<gene>
    <name evidence="4" type="ORF">C8A03DRAFT_19754</name>
</gene>
<keyword evidence="5" id="KW-1185">Reference proteome</keyword>
<comment type="caution">
    <text evidence="4">The sequence shown here is derived from an EMBL/GenBank/DDBJ whole genome shotgun (WGS) entry which is preliminary data.</text>
</comment>
<dbReference type="SUPFAM" id="SSF48403">
    <property type="entry name" value="Ankyrin repeat"/>
    <property type="match status" value="1"/>
</dbReference>
<name>A0AAN7C1H9_9PEZI</name>
<protein>
    <submittedName>
        <fullName evidence="4">Ankyrin repeat-containing domain protein</fullName>
    </submittedName>
</protein>
<sequence length="241" mass="26517">MMSPSLTIGLKDHNDRTPLWQAAAAGAHDIVELLLRHLAEPHTPDVKGWTPLDAACRGGHPRVVELLLDAGVDLLGLKRRPPFSPFHLALLSGKADTLRILLGCGQDANEALICSNRRFVPLHIAVSNGWLDCVQLLFEAGCVRVSPGRCLGTLIVDSQGSGTVALHLDTCLGFEDVHDKLSCLAFVYGHTAVFNYIQYKTGDGAVCRTRARWFPRREGLSTMWKSKRYRPWTKRVASRGA</sequence>
<evidence type="ECO:0000313" key="4">
    <source>
        <dbReference type="EMBL" id="KAK4233092.1"/>
    </source>
</evidence>
<evidence type="ECO:0000256" key="1">
    <source>
        <dbReference type="ARBA" id="ARBA00022737"/>
    </source>
</evidence>
<dbReference type="PROSITE" id="PS50088">
    <property type="entry name" value="ANK_REPEAT"/>
    <property type="match status" value="2"/>
</dbReference>
<dbReference type="Proteomes" id="UP001303760">
    <property type="component" value="Unassembled WGS sequence"/>
</dbReference>
<organism evidence="4 5">
    <name type="scientific">Achaetomium macrosporum</name>
    <dbReference type="NCBI Taxonomy" id="79813"/>
    <lineage>
        <taxon>Eukaryota</taxon>
        <taxon>Fungi</taxon>
        <taxon>Dikarya</taxon>
        <taxon>Ascomycota</taxon>
        <taxon>Pezizomycotina</taxon>
        <taxon>Sordariomycetes</taxon>
        <taxon>Sordariomycetidae</taxon>
        <taxon>Sordariales</taxon>
        <taxon>Chaetomiaceae</taxon>
        <taxon>Achaetomium</taxon>
    </lineage>
</organism>
<proteinExistence type="predicted"/>
<feature type="repeat" description="ANK" evidence="3">
    <location>
        <begin position="47"/>
        <end position="74"/>
    </location>
</feature>
<dbReference type="SMART" id="SM00248">
    <property type="entry name" value="ANK"/>
    <property type="match status" value="4"/>
</dbReference>
<dbReference type="PANTHER" id="PTHR24198:SF165">
    <property type="entry name" value="ANKYRIN REPEAT-CONTAINING PROTEIN-RELATED"/>
    <property type="match status" value="1"/>
</dbReference>
<dbReference type="EMBL" id="MU860672">
    <property type="protein sequence ID" value="KAK4233092.1"/>
    <property type="molecule type" value="Genomic_DNA"/>
</dbReference>
<feature type="repeat" description="ANK" evidence="3">
    <location>
        <begin position="14"/>
        <end position="46"/>
    </location>
</feature>
<evidence type="ECO:0000256" key="2">
    <source>
        <dbReference type="ARBA" id="ARBA00023043"/>
    </source>
</evidence>
<dbReference type="Gene3D" id="1.25.40.20">
    <property type="entry name" value="Ankyrin repeat-containing domain"/>
    <property type="match status" value="1"/>
</dbReference>
<accession>A0AAN7C1H9</accession>
<dbReference type="PANTHER" id="PTHR24198">
    <property type="entry name" value="ANKYRIN REPEAT AND PROTEIN KINASE DOMAIN-CONTAINING PROTEIN"/>
    <property type="match status" value="1"/>
</dbReference>
<reference evidence="4" key="1">
    <citation type="journal article" date="2023" name="Mol. Phylogenet. Evol.">
        <title>Genome-scale phylogeny and comparative genomics of the fungal order Sordariales.</title>
        <authorList>
            <person name="Hensen N."/>
            <person name="Bonometti L."/>
            <person name="Westerberg I."/>
            <person name="Brannstrom I.O."/>
            <person name="Guillou S."/>
            <person name="Cros-Aarteil S."/>
            <person name="Calhoun S."/>
            <person name="Haridas S."/>
            <person name="Kuo A."/>
            <person name="Mondo S."/>
            <person name="Pangilinan J."/>
            <person name="Riley R."/>
            <person name="LaButti K."/>
            <person name="Andreopoulos B."/>
            <person name="Lipzen A."/>
            <person name="Chen C."/>
            <person name="Yan M."/>
            <person name="Daum C."/>
            <person name="Ng V."/>
            <person name="Clum A."/>
            <person name="Steindorff A."/>
            <person name="Ohm R.A."/>
            <person name="Martin F."/>
            <person name="Silar P."/>
            <person name="Natvig D.O."/>
            <person name="Lalanne C."/>
            <person name="Gautier V."/>
            <person name="Ament-Velasquez S.L."/>
            <person name="Kruys A."/>
            <person name="Hutchinson M.I."/>
            <person name="Powell A.J."/>
            <person name="Barry K."/>
            <person name="Miller A.N."/>
            <person name="Grigoriev I.V."/>
            <person name="Debuchy R."/>
            <person name="Gladieux P."/>
            <person name="Hiltunen Thoren M."/>
            <person name="Johannesson H."/>
        </authorList>
    </citation>
    <scope>NUCLEOTIDE SEQUENCE</scope>
    <source>
        <strain evidence="4">CBS 532.94</strain>
    </source>
</reference>
<dbReference type="InterPro" id="IPR036770">
    <property type="entry name" value="Ankyrin_rpt-contain_sf"/>
</dbReference>
<reference evidence="4" key="2">
    <citation type="submission" date="2023-05" db="EMBL/GenBank/DDBJ databases">
        <authorList>
            <consortium name="Lawrence Berkeley National Laboratory"/>
            <person name="Steindorff A."/>
            <person name="Hensen N."/>
            <person name="Bonometti L."/>
            <person name="Westerberg I."/>
            <person name="Brannstrom I.O."/>
            <person name="Guillou S."/>
            <person name="Cros-Aarteil S."/>
            <person name="Calhoun S."/>
            <person name="Haridas S."/>
            <person name="Kuo A."/>
            <person name="Mondo S."/>
            <person name="Pangilinan J."/>
            <person name="Riley R."/>
            <person name="Labutti K."/>
            <person name="Andreopoulos B."/>
            <person name="Lipzen A."/>
            <person name="Chen C."/>
            <person name="Yanf M."/>
            <person name="Daum C."/>
            <person name="Ng V."/>
            <person name="Clum A."/>
            <person name="Ohm R."/>
            <person name="Martin F."/>
            <person name="Silar P."/>
            <person name="Natvig D."/>
            <person name="Lalanne C."/>
            <person name="Gautier V."/>
            <person name="Ament-Velasquez S.L."/>
            <person name="Kruys A."/>
            <person name="Hutchinson M.I."/>
            <person name="Powell A.J."/>
            <person name="Barry K."/>
            <person name="Miller A.N."/>
            <person name="Grigoriev I.V."/>
            <person name="Debuchy R."/>
            <person name="Gladieux P."/>
            <person name="Thoren M.H."/>
            <person name="Johannesson H."/>
        </authorList>
    </citation>
    <scope>NUCLEOTIDE SEQUENCE</scope>
    <source>
        <strain evidence="4">CBS 532.94</strain>
    </source>
</reference>
<keyword evidence="1" id="KW-0677">Repeat</keyword>
<keyword evidence="2 3" id="KW-0040">ANK repeat</keyword>
<dbReference type="Pfam" id="PF12796">
    <property type="entry name" value="Ank_2"/>
    <property type="match status" value="2"/>
</dbReference>
<evidence type="ECO:0000313" key="5">
    <source>
        <dbReference type="Proteomes" id="UP001303760"/>
    </source>
</evidence>
<evidence type="ECO:0000256" key="3">
    <source>
        <dbReference type="PROSITE-ProRule" id="PRU00023"/>
    </source>
</evidence>